<protein>
    <submittedName>
        <fullName evidence="2">Uncharacterized protein</fullName>
    </submittedName>
</protein>
<dbReference type="RefSeq" id="WP_263128870.1">
    <property type="nucleotide sequence ID" value="NZ_CP106856.1"/>
</dbReference>
<evidence type="ECO:0000313" key="3">
    <source>
        <dbReference type="Proteomes" id="UP001063368"/>
    </source>
</evidence>
<sequence>MKNLPLSLTLAALSGALTLKSPAGWSPAVRRAYVLVPGAATGLITAAAVLRGARQGRELAAAGRVDLVTPPDSAAAPSYVRTNKGSARKMTFTLTAFAAAVGIISSAFLALSLLVDERMETWLRRRGATRPRYVMAAIAALASLGMDQILDAREAGEDKDAKGPAEG</sequence>
<reference evidence="2" key="1">
    <citation type="submission" date="2022-09" db="EMBL/GenBank/DDBJ databases">
        <authorList>
            <person name="Li D."/>
            <person name="Cheng J."/>
            <person name="Li Y."/>
        </authorList>
    </citation>
    <scope>NUCLEOTIDE SEQUENCE</scope>
    <source>
        <strain evidence="2">DL</strain>
    </source>
</reference>
<gene>
    <name evidence="2" type="ORF">N9A08_07390</name>
</gene>
<evidence type="ECO:0000256" key="1">
    <source>
        <dbReference type="SAM" id="Phobius"/>
    </source>
</evidence>
<keyword evidence="1" id="KW-0812">Transmembrane</keyword>
<keyword evidence="1" id="KW-0472">Membrane</keyword>
<proteinExistence type="predicted"/>
<keyword evidence="3" id="KW-1185">Reference proteome</keyword>
<organism evidence="2 3">
    <name type="scientific">Arthrobacter koreensis</name>
    <dbReference type="NCBI Taxonomy" id="199136"/>
    <lineage>
        <taxon>Bacteria</taxon>
        <taxon>Bacillati</taxon>
        <taxon>Actinomycetota</taxon>
        <taxon>Actinomycetes</taxon>
        <taxon>Micrococcales</taxon>
        <taxon>Micrococcaceae</taxon>
        <taxon>Arthrobacter</taxon>
    </lineage>
</organism>
<keyword evidence="1" id="KW-1133">Transmembrane helix</keyword>
<evidence type="ECO:0000313" key="2">
    <source>
        <dbReference type="EMBL" id="UYB37447.1"/>
    </source>
</evidence>
<dbReference type="Proteomes" id="UP001063368">
    <property type="component" value="Chromosome"/>
</dbReference>
<accession>A0ABY6FWP1</accession>
<dbReference type="EMBL" id="CP106856">
    <property type="protein sequence ID" value="UYB37447.1"/>
    <property type="molecule type" value="Genomic_DNA"/>
</dbReference>
<name>A0ABY6FWP1_9MICC</name>
<feature type="transmembrane region" description="Helical" evidence="1">
    <location>
        <begin position="91"/>
        <end position="113"/>
    </location>
</feature>